<sequence>MDPILEALLHFFDSDEIKRTFRDFYSSYGAAFSTSDDGEHNHRAYEAFTSYEGLFAKEMESFCEKEGVREEEVVGALHLGLRGKGGESKDGEGERQDEDALADETRGLISNLLAALDFSSFAERMEEEEERNKRAMEDAEMLGL</sequence>
<dbReference type="InterPro" id="IPR042541">
    <property type="entry name" value="BART_sf"/>
</dbReference>
<dbReference type="AlphaFoldDB" id="A0A9W7FAJ4"/>
<proteinExistence type="inferred from homology"/>
<organism evidence="12 13">
    <name type="scientific">Triparma retinervis</name>
    <dbReference type="NCBI Taxonomy" id="2557542"/>
    <lineage>
        <taxon>Eukaryota</taxon>
        <taxon>Sar</taxon>
        <taxon>Stramenopiles</taxon>
        <taxon>Ochrophyta</taxon>
        <taxon>Bolidophyceae</taxon>
        <taxon>Parmales</taxon>
        <taxon>Triparmaceae</taxon>
        <taxon>Triparma</taxon>
    </lineage>
</organism>
<evidence type="ECO:0000256" key="4">
    <source>
        <dbReference type="ARBA" id="ARBA00021815"/>
    </source>
</evidence>
<dbReference type="InterPro" id="IPR038888">
    <property type="entry name" value="CFAP36"/>
</dbReference>
<evidence type="ECO:0000256" key="8">
    <source>
        <dbReference type="ARBA" id="ARBA00023273"/>
    </source>
</evidence>
<evidence type="ECO:0000256" key="1">
    <source>
        <dbReference type="ARBA" id="ARBA00004138"/>
    </source>
</evidence>
<evidence type="ECO:0000256" key="10">
    <source>
        <dbReference type="SAM" id="MobiDB-lite"/>
    </source>
</evidence>
<protein>
    <recommendedName>
        <fullName evidence="4">Cilia- and flagella-associated protein 36</fullName>
    </recommendedName>
    <alternativeName>
        <fullName evidence="9">Coiled-coil domain-containing protein 104</fullName>
    </alternativeName>
</protein>
<evidence type="ECO:0000256" key="3">
    <source>
        <dbReference type="ARBA" id="ARBA00007460"/>
    </source>
</evidence>
<feature type="compositionally biased region" description="Basic and acidic residues" evidence="10">
    <location>
        <begin position="84"/>
        <end position="94"/>
    </location>
</feature>
<dbReference type="EMBL" id="BRXZ01000219">
    <property type="protein sequence ID" value="GMI07673.1"/>
    <property type="molecule type" value="Genomic_DNA"/>
</dbReference>
<evidence type="ECO:0000256" key="2">
    <source>
        <dbReference type="ARBA" id="ARBA00004496"/>
    </source>
</evidence>
<feature type="region of interest" description="Disordered" evidence="10">
    <location>
        <begin position="124"/>
        <end position="144"/>
    </location>
</feature>
<gene>
    <name evidence="12" type="ORF">TrRE_jg6263</name>
</gene>
<dbReference type="PANTHER" id="PTHR21532">
    <property type="entry name" value="PHOSPHODIESTERASE HL"/>
    <property type="match status" value="1"/>
</dbReference>
<dbReference type="Gene3D" id="1.20.1520.10">
    <property type="entry name" value="ADP-ribosylation factor-like 2-binding protein, domain"/>
    <property type="match status" value="1"/>
</dbReference>
<dbReference type="OrthoDB" id="10416812at2759"/>
<dbReference type="Proteomes" id="UP001165082">
    <property type="component" value="Unassembled WGS sequence"/>
</dbReference>
<keyword evidence="13" id="KW-1185">Reference proteome</keyword>
<feature type="domain" description="BART" evidence="11">
    <location>
        <begin position="2"/>
        <end position="131"/>
    </location>
</feature>
<name>A0A9W7FAJ4_9STRA</name>
<evidence type="ECO:0000256" key="5">
    <source>
        <dbReference type="ARBA" id="ARBA00022490"/>
    </source>
</evidence>
<dbReference type="InterPro" id="IPR023379">
    <property type="entry name" value="BART_dom"/>
</dbReference>
<dbReference type="PANTHER" id="PTHR21532:SF0">
    <property type="entry name" value="CILIA- AND FLAGELLA-ASSOCIATED PROTEIN 36"/>
    <property type="match status" value="1"/>
</dbReference>
<evidence type="ECO:0000259" key="11">
    <source>
        <dbReference type="Pfam" id="PF11527"/>
    </source>
</evidence>
<keyword evidence="8" id="KW-0966">Cell projection</keyword>
<evidence type="ECO:0000313" key="13">
    <source>
        <dbReference type="Proteomes" id="UP001165082"/>
    </source>
</evidence>
<evidence type="ECO:0000256" key="9">
    <source>
        <dbReference type="ARBA" id="ARBA00031593"/>
    </source>
</evidence>
<dbReference type="GO" id="GO:0097546">
    <property type="term" value="C:ciliary base"/>
    <property type="evidence" value="ECO:0007669"/>
    <property type="project" value="TreeGrafter"/>
</dbReference>
<comment type="subcellular location">
    <subcellularLocation>
        <location evidence="1">Cell projection</location>
        <location evidence="1">Cilium</location>
    </subcellularLocation>
    <subcellularLocation>
        <location evidence="2">Cytoplasm</location>
    </subcellularLocation>
</comment>
<dbReference type="Pfam" id="PF11527">
    <property type="entry name" value="ARL2_Bind_BART"/>
    <property type="match status" value="1"/>
</dbReference>
<dbReference type="GO" id="GO:0005930">
    <property type="term" value="C:axoneme"/>
    <property type="evidence" value="ECO:0007669"/>
    <property type="project" value="TreeGrafter"/>
</dbReference>
<keyword evidence="7" id="KW-0969">Cilium</keyword>
<evidence type="ECO:0000313" key="12">
    <source>
        <dbReference type="EMBL" id="GMI07673.1"/>
    </source>
</evidence>
<feature type="region of interest" description="Disordered" evidence="10">
    <location>
        <begin position="80"/>
        <end position="100"/>
    </location>
</feature>
<reference evidence="12" key="1">
    <citation type="submission" date="2022-07" db="EMBL/GenBank/DDBJ databases">
        <title>Genome analysis of Parmales, a sister group of diatoms, reveals the evolutionary specialization of diatoms from phago-mixotrophs to photoautotrophs.</title>
        <authorList>
            <person name="Ban H."/>
            <person name="Sato S."/>
            <person name="Yoshikawa S."/>
            <person name="Kazumasa Y."/>
            <person name="Nakamura Y."/>
            <person name="Ichinomiya M."/>
            <person name="Saitoh K."/>
            <person name="Sato N."/>
            <person name="Blanc-Mathieu R."/>
            <person name="Endo H."/>
            <person name="Kuwata A."/>
            <person name="Ogata H."/>
        </authorList>
    </citation>
    <scope>NUCLEOTIDE SEQUENCE</scope>
</reference>
<accession>A0A9W7FAJ4</accession>
<keyword evidence="6" id="KW-0175">Coiled coil</keyword>
<evidence type="ECO:0000256" key="6">
    <source>
        <dbReference type="ARBA" id="ARBA00023054"/>
    </source>
</evidence>
<comment type="caution">
    <text evidence="12">The sequence shown here is derived from an EMBL/GenBank/DDBJ whole genome shotgun (WGS) entry which is preliminary data.</text>
</comment>
<keyword evidence="5" id="KW-0963">Cytoplasm</keyword>
<evidence type="ECO:0000256" key="7">
    <source>
        <dbReference type="ARBA" id="ARBA00023069"/>
    </source>
</evidence>
<comment type="similarity">
    <text evidence="3">Belongs to the CFAP36 family.</text>
</comment>